<organism evidence="3">
    <name type="scientific">marine sediment metagenome</name>
    <dbReference type="NCBI Taxonomy" id="412755"/>
    <lineage>
        <taxon>unclassified sequences</taxon>
        <taxon>metagenomes</taxon>
        <taxon>ecological metagenomes</taxon>
    </lineage>
</organism>
<dbReference type="Gene3D" id="3.40.50.720">
    <property type="entry name" value="NAD(P)-binding Rossmann-like Domain"/>
    <property type="match status" value="1"/>
</dbReference>
<protein>
    <recommendedName>
        <fullName evidence="2">NAD-dependent epimerase/dehydratase domain-containing protein</fullName>
    </recommendedName>
</protein>
<accession>X0Y2L7</accession>
<dbReference type="EMBL" id="BARS01043749">
    <property type="protein sequence ID" value="GAG41617.1"/>
    <property type="molecule type" value="Genomic_DNA"/>
</dbReference>
<dbReference type="InterPro" id="IPR036291">
    <property type="entry name" value="NAD(P)-bd_dom_sf"/>
</dbReference>
<proteinExistence type="inferred from homology"/>
<feature type="non-terminal residue" evidence="3">
    <location>
        <position position="140"/>
    </location>
</feature>
<evidence type="ECO:0000259" key="2">
    <source>
        <dbReference type="Pfam" id="PF01370"/>
    </source>
</evidence>
<reference evidence="3" key="1">
    <citation type="journal article" date="2014" name="Front. Microbiol.">
        <title>High frequency of phylogenetically diverse reductive dehalogenase-homologous genes in deep subseafloor sedimentary metagenomes.</title>
        <authorList>
            <person name="Kawai M."/>
            <person name="Futagami T."/>
            <person name="Toyoda A."/>
            <person name="Takaki Y."/>
            <person name="Nishi S."/>
            <person name="Hori S."/>
            <person name="Arai W."/>
            <person name="Tsubouchi T."/>
            <person name="Morono Y."/>
            <person name="Uchiyama I."/>
            <person name="Ito T."/>
            <person name="Fujiyama A."/>
            <person name="Inagaki F."/>
            <person name="Takami H."/>
        </authorList>
    </citation>
    <scope>NUCLEOTIDE SEQUENCE</scope>
    <source>
        <strain evidence="3">Expedition CK06-06</strain>
    </source>
</reference>
<comment type="similarity">
    <text evidence="1">Belongs to the NAD(P)-dependent epimerase/dehydratase family.</text>
</comment>
<evidence type="ECO:0000313" key="3">
    <source>
        <dbReference type="EMBL" id="GAG41617.1"/>
    </source>
</evidence>
<dbReference type="SUPFAM" id="SSF51735">
    <property type="entry name" value="NAD(P)-binding Rossmann-fold domains"/>
    <property type="match status" value="1"/>
</dbReference>
<dbReference type="InterPro" id="IPR001509">
    <property type="entry name" value="Epimerase_deHydtase"/>
</dbReference>
<gene>
    <name evidence="3" type="ORF">S01H1_66185</name>
</gene>
<dbReference type="Pfam" id="PF01370">
    <property type="entry name" value="Epimerase"/>
    <property type="match status" value="1"/>
</dbReference>
<dbReference type="PANTHER" id="PTHR43000">
    <property type="entry name" value="DTDP-D-GLUCOSE 4,6-DEHYDRATASE-RELATED"/>
    <property type="match status" value="1"/>
</dbReference>
<dbReference type="AlphaFoldDB" id="X0Y2L7"/>
<feature type="domain" description="NAD-dependent epimerase/dehydratase" evidence="2">
    <location>
        <begin position="3"/>
        <end position="132"/>
    </location>
</feature>
<sequence>MKVLVLGGNGLFGRKTVINLLKDPEVECVVSMDVTPVKDWVMKAIEPNKNKFHFVRGDISELEDILSAIKNYSIDRLVNWAFLLPGVVEGAPRLSVKVNAMGMCNSFEAARLTGISRVVYASSGGVYGPQAEYGDRDVTE</sequence>
<evidence type="ECO:0000256" key="1">
    <source>
        <dbReference type="ARBA" id="ARBA00007637"/>
    </source>
</evidence>
<comment type="caution">
    <text evidence="3">The sequence shown here is derived from an EMBL/GenBank/DDBJ whole genome shotgun (WGS) entry which is preliminary data.</text>
</comment>
<name>X0Y2L7_9ZZZZ</name>